<proteinExistence type="predicted"/>
<feature type="transmembrane region" description="Helical" evidence="1">
    <location>
        <begin position="60"/>
        <end position="78"/>
    </location>
</feature>
<feature type="transmembrane region" description="Helical" evidence="1">
    <location>
        <begin position="264"/>
        <end position="283"/>
    </location>
</feature>
<dbReference type="InParanoid" id="A0BWN4"/>
<dbReference type="Proteomes" id="UP000000600">
    <property type="component" value="Unassembled WGS sequence"/>
</dbReference>
<keyword evidence="1" id="KW-0812">Transmembrane</keyword>
<dbReference type="eggNOG" id="ENOG502RT0C">
    <property type="taxonomic scope" value="Eukaryota"/>
</dbReference>
<evidence type="ECO:0000313" key="2">
    <source>
        <dbReference type="EMBL" id="CAK62951.1"/>
    </source>
</evidence>
<sequence>MNNIISPVIKMNFQLFNKKTQIFIIQIIFEHMQQYIKEIFHLRLAELLDHLYFHDAKPSINVMIVVIFLMQKLYLLFWPQNSHIEHSDEVYLNICGSLFSWITFQKPLEMINMEIINNLMSIFYTFLHLAMFVVFSFSLYNWQIVSKIFTFYISYYQLIIIYHTEIHHLKQQYDILVIFLLGIPLYINYLIIVYCSRNYFIISQQHMLRRYSVYNYFIVVIDFLYFITHSLSSDYWSKYLLLLLSVVYFIDAIIMQPYCIKINLIYIGATGVLVVSVTIRIILWDESLYAQFYGITLLVPLFSHIFMQIYQIQSADAKQQRLSISLILNLGEIINHNITNSVQKGVGDYLIKQYINVEGLNTQSILELLEYYIKNLEKSDQYEEIQLYRILLKHEIQGTYLQSLLETKRYQITNKNHSLFFKTIGFLISKKYDQQIQDLYSGESKSSQQYHYQIIKIKEADNLFHNSLNIFLELLDQKIIIWNQLQRGYDKIEHIANHLVNMYKTLNKLKIKIMSMIQCVDFESILKVQTLKKFNVVELRFLSLYFSFVANDYQQTKIVELYIEDLIKQENNSSNSSILNINIMNNDLIVISSSILEKTGQIVRANIEEISRFFGYEDKNNKEDLQLINLYMPKFISQEHDRYVFKFINKGNSTLYNKGKQVFCKDYEGFIFPIILSFLHINEKSEDFILTTALKKVKSNYDYILFDQYGKILGVSKYAYSILMNTHTNNSSTQSICSSIDPSIYECYIQFWIPNIDSLIQNSNFDHDNYQINKVIIEISTVTNFMQYLYYFKYYQSINPQQQKKISYFEEFLHYIKQELGNYQNINCKVQFEVQFQFHQLPTDQIYYICSISKQYKDIQSIPSLDKKSSTQNQFQIIQQQVKVITHQTHPKFITEIEKITEIAPQSKRTVENQFLIHDSNQDQKQELLFSNGESQQVLNQLNSNSLNEKQKNKANIIEFDDQKISQSSRYSRNSNFQVLDQIREYQKNKEFCLSIKKIWVVTTFLYFIIYLLMLVILIILSQLNDLLQYDIQLVRIPDKFNRLYCSFATIGQMDLERSLLGKDYGQYLNYRMINHGSSIRDEMEGMMINLKNRFSILENEERLQNLTVRILNQFSYKEYEVTMIQFDMIADTYTEQLFEHINQALNYSESNHHFLIDEYYKLQFIKANLINQITSSQNLIDQIILELQIQTENTNTVLYIILSAKLCFAIGCIICLTQLWKQPFKMVQLQIQLLSHLSEQQIKTSIIAAKQAKQIINHPYKWKRTNYMNECYNKTIVKRGQDILNRIENLANKQVKSNLQLFDYQFSHIGIYLKNGLYLLLILSFILSSFFYMKYGIDSSQSEIKLTIQYVQFKQDLDSLMILTQLLKTNSILSERVRELGFLNQNPYLLDLEKYFHILEQEFLEKFQSKYEKAQEINEYIYQDIVNSKKISVTDKEILETLYQNDLCSVMNDQLPFCNYTNEQFLYFPDYPKPREEDNNREIFRNGINGIFSKLIAILKSYYQLELQGKINTNKTETAYYLSTLEFKQYIQEYFFDINKAVVKFYVTILESTTKILQSDFKSSLQYFLTFGFSVLILQGALQVQNLSKIQQLVSASKFTFILMPLECLNETQCLAIIKQIVKQQKR</sequence>
<evidence type="ECO:0000313" key="3">
    <source>
        <dbReference type="Proteomes" id="UP000000600"/>
    </source>
</evidence>
<dbReference type="KEGG" id="ptm:GSPATT00032803001"/>
<dbReference type="OrthoDB" id="301332at2759"/>
<feature type="transmembrane region" description="Helical" evidence="1">
    <location>
        <begin position="175"/>
        <end position="194"/>
    </location>
</feature>
<dbReference type="PANTHER" id="PTHR31600">
    <property type="entry name" value="TINY MACROCYSTS PROTEIN B-RELATED"/>
    <property type="match status" value="1"/>
</dbReference>
<feature type="transmembrane region" description="Helical" evidence="1">
    <location>
        <begin position="999"/>
        <end position="1021"/>
    </location>
</feature>
<dbReference type="GeneID" id="5016133"/>
<accession>A0BWN4</accession>
<feature type="transmembrane region" description="Helical" evidence="1">
    <location>
        <begin position="115"/>
        <end position="138"/>
    </location>
</feature>
<reference evidence="2 3" key="1">
    <citation type="journal article" date="2006" name="Nature">
        <title>Global trends of whole-genome duplications revealed by the ciliate Paramecium tetraurelia.</title>
        <authorList>
            <consortium name="Genoscope"/>
            <person name="Aury J.-M."/>
            <person name="Jaillon O."/>
            <person name="Duret L."/>
            <person name="Noel B."/>
            <person name="Jubin C."/>
            <person name="Porcel B.M."/>
            <person name="Segurens B."/>
            <person name="Daubin V."/>
            <person name="Anthouard V."/>
            <person name="Aiach N."/>
            <person name="Arnaiz O."/>
            <person name="Billaut A."/>
            <person name="Beisson J."/>
            <person name="Blanc I."/>
            <person name="Bouhouche K."/>
            <person name="Camara F."/>
            <person name="Duharcourt S."/>
            <person name="Guigo R."/>
            <person name="Gogendeau D."/>
            <person name="Katinka M."/>
            <person name="Keller A.-M."/>
            <person name="Kissmehl R."/>
            <person name="Klotz C."/>
            <person name="Koll F."/>
            <person name="Le Moue A."/>
            <person name="Lepere C."/>
            <person name="Malinsky S."/>
            <person name="Nowacki M."/>
            <person name="Nowak J.K."/>
            <person name="Plattner H."/>
            <person name="Poulain J."/>
            <person name="Ruiz F."/>
            <person name="Serrano V."/>
            <person name="Zagulski M."/>
            <person name="Dessen P."/>
            <person name="Betermier M."/>
            <person name="Weissenbach J."/>
            <person name="Scarpelli C."/>
            <person name="Schachter V."/>
            <person name="Sperling L."/>
            <person name="Meyer E."/>
            <person name="Cohen J."/>
            <person name="Wincker P."/>
        </authorList>
    </citation>
    <scope>NUCLEOTIDE SEQUENCE [LARGE SCALE GENOMIC DNA]</scope>
    <source>
        <strain evidence="2 3">Stock d4-2</strain>
    </source>
</reference>
<feature type="transmembrane region" description="Helical" evidence="1">
    <location>
        <begin position="1317"/>
        <end position="1336"/>
    </location>
</feature>
<dbReference type="EMBL" id="CT868022">
    <property type="protein sequence ID" value="CAK62951.1"/>
    <property type="molecule type" value="Genomic_DNA"/>
</dbReference>
<dbReference type="HOGENOM" id="CLU_000963_0_0_1"/>
<feature type="transmembrane region" description="Helical" evidence="1">
    <location>
        <begin position="144"/>
        <end position="163"/>
    </location>
</feature>
<evidence type="ECO:0000256" key="1">
    <source>
        <dbReference type="SAM" id="Phobius"/>
    </source>
</evidence>
<feature type="transmembrane region" description="Helical" evidence="1">
    <location>
        <begin position="239"/>
        <end position="258"/>
    </location>
</feature>
<organism evidence="2 3">
    <name type="scientific">Paramecium tetraurelia</name>
    <dbReference type="NCBI Taxonomy" id="5888"/>
    <lineage>
        <taxon>Eukaryota</taxon>
        <taxon>Sar</taxon>
        <taxon>Alveolata</taxon>
        <taxon>Ciliophora</taxon>
        <taxon>Intramacronucleata</taxon>
        <taxon>Oligohymenophorea</taxon>
        <taxon>Peniculida</taxon>
        <taxon>Parameciidae</taxon>
        <taxon>Paramecium</taxon>
    </lineage>
</organism>
<dbReference type="InterPro" id="IPR052994">
    <property type="entry name" value="Tiny_macrocysts_regulators"/>
</dbReference>
<dbReference type="OMA" id="KYFHILE"/>
<gene>
    <name evidence="2" type="ORF">GSPATT00032803001</name>
</gene>
<name>A0BWN4_PARTE</name>
<feature type="transmembrane region" description="Helical" evidence="1">
    <location>
        <begin position="1198"/>
        <end position="1221"/>
    </location>
</feature>
<evidence type="ECO:0008006" key="4">
    <source>
        <dbReference type="Google" id="ProtNLM"/>
    </source>
</evidence>
<keyword evidence="3" id="KW-1185">Reference proteome</keyword>
<protein>
    <recommendedName>
        <fullName evidence="4">PAS domain-containing protein</fullName>
    </recommendedName>
</protein>
<feature type="transmembrane region" description="Helical" evidence="1">
    <location>
        <begin position="214"/>
        <end position="232"/>
    </location>
</feature>
<dbReference type="PANTHER" id="PTHR31600:SF2">
    <property type="entry name" value="GAMETE ENRICHED GENE 10 PROTEIN-RELATED"/>
    <property type="match status" value="1"/>
</dbReference>
<dbReference type="RefSeq" id="XP_001430349.1">
    <property type="nucleotide sequence ID" value="XM_001430312.1"/>
</dbReference>
<keyword evidence="1" id="KW-1133">Transmembrane helix</keyword>
<keyword evidence="1" id="KW-0472">Membrane</keyword>